<keyword evidence="8 11" id="KW-0472">Membrane</keyword>
<dbReference type="InParanoid" id="H2XZ79"/>
<dbReference type="PANTHER" id="PTHR24372">
    <property type="entry name" value="GLYCOPROTEIN HORMONE RECEPTOR"/>
    <property type="match status" value="1"/>
</dbReference>
<dbReference type="Ensembl" id="ENSCINT00000032766.1">
    <property type="protein sequence ID" value="ENSCINP00000034963.1"/>
    <property type="gene ID" value="ENSCING00000019447.1"/>
</dbReference>
<dbReference type="PROSITE" id="PS51450">
    <property type="entry name" value="LRR"/>
    <property type="match status" value="2"/>
</dbReference>
<keyword evidence="2" id="KW-1003">Cell membrane</keyword>
<sequence>LSISGNRIRRLGARAFFSVQSTLRILWLSNNMISVVHPDSFQGLISLQHLDLSNNCITSLENGFLNELHDLSSLFLNGNNILKLRNKDLLCLHSDLKLLSLKNVTLQEKALNAILKHMSSLTGLTVSRQNNVTIFDQYFERHDCLLKNVSYTRSGLTAVPNFIKKCSVLVSLDLTNNKILIIFKQDFMQLSNLTMLKLQANDLMEIESGSFNNLKQLETLDISGNTQVVYDNNLLSEQKKLKRVYGNNFRICCLARKTSPSLLQCSPEDPISSCDRLIAKDYIRALIWIQAFIAIIGNAMVAVLRAREYPKQESRGGKVNTSFVGVLSVADLLMGIYLLMIAVVDSVHQVEFFAFSHIWRHSGFCRFCGFLSLFSAEASVFTLLVITFTRMVSIVSPIYYLRANLRIFRIAMLLAWTVALIISVIPVFRLPNFFSQTSLCLPAFYTSKRDSDWIFSLFVIIFNLVAFFAMVTSYLVIIIATQRSQTRSENRRSSNPRPKHNLGRRVFLIVATDFCCWIPVCILGFVSIGSGGLNFYNDVYPWTAVILLPINSSMNPLIYTFLT</sequence>
<evidence type="ECO:0000256" key="9">
    <source>
        <dbReference type="ARBA" id="ARBA00023170"/>
    </source>
</evidence>
<evidence type="ECO:0000256" key="4">
    <source>
        <dbReference type="ARBA" id="ARBA00022692"/>
    </source>
</evidence>
<feature type="transmembrane region" description="Helical" evidence="11">
    <location>
        <begin position="540"/>
        <end position="562"/>
    </location>
</feature>
<dbReference type="SUPFAM" id="SSF81321">
    <property type="entry name" value="Family A G protein-coupled receptor-like"/>
    <property type="match status" value="1"/>
</dbReference>
<dbReference type="InterPro" id="IPR032675">
    <property type="entry name" value="LRR_dom_sf"/>
</dbReference>
<dbReference type="GO" id="GO:0007189">
    <property type="term" value="P:adenylate cyclase-activating G protein-coupled receptor signaling pathway"/>
    <property type="evidence" value="ECO:0000318"/>
    <property type="project" value="GO_Central"/>
</dbReference>
<keyword evidence="10" id="KW-0807">Transducer</keyword>
<dbReference type="STRING" id="7719.ENSCINP00000034963"/>
<feature type="transmembrane region" description="Helical" evidence="11">
    <location>
        <begin position="502"/>
        <end position="528"/>
    </location>
</feature>
<reference evidence="13" key="2">
    <citation type="submission" date="2025-08" db="UniProtKB">
        <authorList>
            <consortium name="Ensembl"/>
        </authorList>
    </citation>
    <scope>IDENTIFICATION</scope>
</reference>
<keyword evidence="3" id="KW-0433">Leucine-rich repeat</keyword>
<dbReference type="InterPro" id="IPR001611">
    <property type="entry name" value="Leu-rich_rpt"/>
</dbReference>
<evidence type="ECO:0000256" key="6">
    <source>
        <dbReference type="ARBA" id="ARBA00022989"/>
    </source>
</evidence>
<evidence type="ECO:0000259" key="12">
    <source>
        <dbReference type="PROSITE" id="PS50262"/>
    </source>
</evidence>
<evidence type="ECO:0000256" key="11">
    <source>
        <dbReference type="SAM" id="Phobius"/>
    </source>
</evidence>
<evidence type="ECO:0000313" key="13">
    <source>
        <dbReference type="Ensembl" id="ENSCINP00000034963.1"/>
    </source>
</evidence>
<dbReference type="PANTHER" id="PTHR24372:SF77">
    <property type="entry name" value="G-PROTEIN COUPLED RECEPTORS FAMILY 1 PROFILE DOMAIN-CONTAINING PROTEIN"/>
    <property type="match status" value="1"/>
</dbReference>
<evidence type="ECO:0000256" key="1">
    <source>
        <dbReference type="ARBA" id="ARBA00004651"/>
    </source>
</evidence>
<keyword evidence="9" id="KW-0675">Receptor</keyword>
<keyword evidence="5" id="KW-0677">Repeat</keyword>
<feature type="domain" description="G-protein coupled receptors family 1 profile" evidence="12">
    <location>
        <begin position="297"/>
        <end position="559"/>
    </location>
</feature>
<protein>
    <recommendedName>
        <fullName evidence="12">G-protein coupled receptors family 1 profile domain-containing protein</fullName>
    </recommendedName>
</protein>
<feature type="transmembrane region" description="Helical" evidence="11">
    <location>
        <begin position="453"/>
        <end position="481"/>
    </location>
</feature>
<proteinExistence type="predicted"/>
<keyword evidence="14" id="KW-1185">Reference proteome</keyword>
<dbReference type="PROSITE" id="PS50262">
    <property type="entry name" value="G_PROTEIN_RECEP_F1_2"/>
    <property type="match status" value="1"/>
</dbReference>
<reference evidence="13" key="3">
    <citation type="submission" date="2025-09" db="UniProtKB">
        <authorList>
            <consortium name="Ensembl"/>
        </authorList>
    </citation>
    <scope>IDENTIFICATION</scope>
</reference>
<dbReference type="InterPro" id="IPR003591">
    <property type="entry name" value="Leu-rich_rpt_typical-subtyp"/>
</dbReference>
<comment type="subcellular location">
    <subcellularLocation>
        <location evidence="1">Cell membrane</location>
        <topology evidence="1">Multi-pass membrane protein</topology>
    </subcellularLocation>
</comment>
<dbReference type="Gene3D" id="3.80.10.10">
    <property type="entry name" value="Ribonuclease Inhibitor"/>
    <property type="match status" value="2"/>
</dbReference>
<dbReference type="Pfam" id="PF00001">
    <property type="entry name" value="7tm_1"/>
    <property type="match status" value="1"/>
</dbReference>
<organism evidence="13 14">
    <name type="scientific">Ciona intestinalis</name>
    <name type="common">Transparent sea squirt</name>
    <name type="synonym">Ascidia intestinalis</name>
    <dbReference type="NCBI Taxonomy" id="7719"/>
    <lineage>
        <taxon>Eukaryota</taxon>
        <taxon>Metazoa</taxon>
        <taxon>Chordata</taxon>
        <taxon>Tunicata</taxon>
        <taxon>Ascidiacea</taxon>
        <taxon>Phlebobranchia</taxon>
        <taxon>Cionidae</taxon>
        <taxon>Ciona</taxon>
    </lineage>
</organism>
<evidence type="ECO:0000256" key="8">
    <source>
        <dbReference type="ARBA" id="ARBA00023136"/>
    </source>
</evidence>
<dbReference type="SMART" id="SM00369">
    <property type="entry name" value="LRR_TYP"/>
    <property type="match status" value="4"/>
</dbReference>
<dbReference type="GO" id="GO:0008528">
    <property type="term" value="F:G protein-coupled peptide receptor activity"/>
    <property type="evidence" value="ECO:0000318"/>
    <property type="project" value="GO_Central"/>
</dbReference>
<dbReference type="GO" id="GO:0005886">
    <property type="term" value="C:plasma membrane"/>
    <property type="evidence" value="ECO:0000318"/>
    <property type="project" value="GO_Central"/>
</dbReference>
<feature type="transmembrane region" description="Helical" evidence="11">
    <location>
        <begin position="323"/>
        <end position="344"/>
    </location>
</feature>
<evidence type="ECO:0000256" key="2">
    <source>
        <dbReference type="ARBA" id="ARBA00022475"/>
    </source>
</evidence>
<dbReference type="InterPro" id="IPR017452">
    <property type="entry name" value="GPCR_Rhodpsn_7TM"/>
</dbReference>
<dbReference type="GO" id="GO:0009755">
    <property type="term" value="P:hormone-mediated signaling pathway"/>
    <property type="evidence" value="ECO:0000318"/>
    <property type="project" value="GO_Central"/>
</dbReference>
<evidence type="ECO:0000256" key="3">
    <source>
        <dbReference type="ARBA" id="ARBA00022614"/>
    </source>
</evidence>
<dbReference type="InterPro" id="IPR002131">
    <property type="entry name" value="Gphrmn_rcpt_fam"/>
</dbReference>
<dbReference type="HOGENOM" id="CLU_006130_2_1_1"/>
<dbReference type="PRINTS" id="PR00373">
    <property type="entry name" value="GLYCHORMONER"/>
</dbReference>
<keyword evidence="4 11" id="KW-0812">Transmembrane</keyword>
<dbReference type="OMA" id="HIENIGH"/>
<evidence type="ECO:0000256" key="7">
    <source>
        <dbReference type="ARBA" id="ARBA00023040"/>
    </source>
</evidence>
<dbReference type="PRINTS" id="PR00237">
    <property type="entry name" value="GPCRRHODOPSN"/>
</dbReference>
<dbReference type="FunFam" id="1.20.1070.10:FF:001277">
    <property type="entry name" value="Uncharacterized protein"/>
    <property type="match status" value="1"/>
</dbReference>
<dbReference type="InterPro" id="IPR000276">
    <property type="entry name" value="GPCR_Rhodpsn"/>
</dbReference>
<feature type="transmembrane region" description="Helical" evidence="11">
    <location>
        <begin position="282"/>
        <end position="303"/>
    </location>
</feature>
<name>H2XZ79_CIOIN</name>
<dbReference type="AlphaFoldDB" id="H2XZ79"/>
<dbReference type="Proteomes" id="UP000008144">
    <property type="component" value="Unassembled WGS sequence"/>
</dbReference>
<evidence type="ECO:0000256" key="5">
    <source>
        <dbReference type="ARBA" id="ARBA00022737"/>
    </source>
</evidence>
<dbReference type="Gene3D" id="1.20.1070.10">
    <property type="entry name" value="Rhodopsin 7-helix transmembrane proteins"/>
    <property type="match status" value="1"/>
</dbReference>
<dbReference type="SUPFAM" id="SSF52058">
    <property type="entry name" value="L domain-like"/>
    <property type="match status" value="1"/>
</dbReference>
<keyword evidence="6 11" id="KW-1133">Transmembrane helix</keyword>
<dbReference type="FunFam" id="3.80.10.10:FF:002017">
    <property type="entry name" value="Uncharacterized protein"/>
    <property type="match status" value="1"/>
</dbReference>
<dbReference type="Pfam" id="PF13855">
    <property type="entry name" value="LRR_8"/>
    <property type="match status" value="2"/>
</dbReference>
<feature type="transmembrane region" description="Helical" evidence="11">
    <location>
        <begin position="407"/>
        <end position="428"/>
    </location>
</feature>
<dbReference type="GeneTree" id="ENSGT00940000163045"/>
<reference evidence="14" key="1">
    <citation type="journal article" date="2002" name="Science">
        <title>The draft genome of Ciona intestinalis: insights into chordate and vertebrate origins.</title>
        <authorList>
            <person name="Dehal P."/>
            <person name="Satou Y."/>
            <person name="Campbell R.K."/>
            <person name="Chapman J."/>
            <person name="Degnan B."/>
            <person name="De Tomaso A."/>
            <person name="Davidson B."/>
            <person name="Di Gregorio A."/>
            <person name="Gelpke M."/>
            <person name="Goodstein D.M."/>
            <person name="Harafuji N."/>
            <person name="Hastings K.E."/>
            <person name="Ho I."/>
            <person name="Hotta K."/>
            <person name="Huang W."/>
            <person name="Kawashima T."/>
            <person name="Lemaire P."/>
            <person name="Martinez D."/>
            <person name="Meinertzhagen I.A."/>
            <person name="Necula S."/>
            <person name="Nonaka M."/>
            <person name="Putnam N."/>
            <person name="Rash S."/>
            <person name="Saiga H."/>
            <person name="Satake M."/>
            <person name="Terry A."/>
            <person name="Yamada L."/>
            <person name="Wang H.G."/>
            <person name="Awazu S."/>
            <person name="Azumi K."/>
            <person name="Boore J."/>
            <person name="Branno M."/>
            <person name="Chin-Bow S."/>
            <person name="DeSantis R."/>
            <person name="Doyle S."/>
            <person name="Francino P."/>
            <person name="Keys D.N."/>
            <person name="Haga S."/>
            <person name="Hayashi H."/>
            <person name="Hino K."/>
            <person name="Imai K.S."/>
            <person name="Inaba K."/>
            <person name="Kano S."/>
            <person name="Kobayashi K."/>
            <person name="Kobayashi M."/>
            <person name="Lee B.I."/>
            <person name="Makabe K.W."/>
            <person name="Manohar C."/>
            <person name="Matassi G."/>
            <person name="Medina M."/>
            <person name="Mochizuki Y."/>
            <person name="Mount S."/>
            <person name="Morishita T."/>
            <person name="Miura S."/>
            <person name="Nakayama A."/>
            <person name="Nishizaka S."/>
            <person name="Nomoto H."/>
            <person name="Ohta F."/>
            <person name="Oishi K."/>
            <person name="Rigoutsos I."/>
            <person name="Sano M."/>
            <person name="Sasaki A."/>
            <person name="Sasakura Y."/>
            <person name="Shoguchi E."/>
            <person name="Shin-i T."/>
            <person name="Spagnuolo A."/>
            <person name="Stainier D."/>
            <person name="Suzuki M.M."/>
            <person name="Tassy O."/>
            <person name="Takatori N."/>
            <person name="Tokuoka M."/>
            <person name="Yagi K."/>
            <person name="Yoshizaki F."/>
            <person name="Wada S."/>
            <person name="Zhang C."/>
            <person name="Hyatt P.D."/>
            <person name="Larimer F."/>
            <person name="Detter C."/>
            <person name="Doggett N."/>
            <person name="Glavina T."/>
            <person name="Hawkins T."/>
            <person name="Richardson P."/>
            <person name="Lucas S."/>
            <person name="Kohara Y."/>
            <person name="Levine M."/>
            <person name="Satoh N."/>
            <person name="Rokhsar D.S."/>
        </authorList>
    </citation>
    <scope>NUCLEOTIDE SEQUENCE [LARGE SCALE GENOMIC DNA]</scope>
</reference>
<keyword evidence="7" id="KW-0297">G-protein coupled receptor</keyword>
<evidence type="ECO:0000313" key="14">
    <source>
        <dbReference type="Proteomes" id="UP000008144"/>
    </source>
</evidence>
<dbReference type="GO" id="GO:0016500">
    <property type="term" value="F:protein-hormone receptor activity"/>
    <property type="evidence" value="ECO:0007669"/>
    <property type="project" value="InterPro"/>
</dbReference>
<accession>H2XZ79</accession>
<evidence type="ECO:0000256" key="10">
    <source>
        <dbReference type="ARBA" id="ARBA00023224"/>
    </source>
</evidence>